<dbReference type="Gene3D" id="3.40.50.1110">
    <property type="entry name" value="SGNH hydrolase"/>
    <property type="match status" value="1"/>
</dbReference>
<evidence type="ECO:0000259" key="5">
    <source>
        <dbReference type="SMART" id="SM00060"/>
    </source>
</evidence>
<dbReference type="OrthoDB" id="1814199at2"/>
<dbReference type="InterPro" id="IPR003961">
    <property type="entry name" value="FN3_dom"/>
</dbReference>
<feature type="chain" id="PRO_5039029817" evidence="4">
    <location>
        <begin position="27"/>
        <end position="914"/>
    </location>
</feature>
<reference evidence="6 7" key="1">
    <citation type="journal article" date="2011" name="J. Bacteriol.">
        <title>Complete genome of the cellulolytic ruminal bacterium Ruminococcus albus 7.</title>
        <authorList>
            <person name="Suen G."/>
            <person name="Stevenson D.M."/>
            <person name="Bruce D.C."/>
            <person name="Chertkov O."/>
            <person name="Copeland A."/>
            <person name="Cheng J.F."/>
            <person name="Detter C."/>
            <person name="Detter J.C."/>
            <person name="Goodwin L.A."/>
            <person name="Han C.S."/>
            <person name="Hauser L.J."/>
            <person name="Ivanova N.N."/>
            <person name="Kyrpides N.C."/>
            <person name="Land M.L."/>
            <person name="Lapidus A."/>
            <person name="Lucas S."/>
            <person name="Ovchinnikova G."/>
            <person name="Pitluck S."/>
            <person name="Tapia R."/>
            <person name="Woyke T."/>
            <person name="Boyum J."/>
            <person name="Mead D."/>
            <person name="Weimer P.J."/>
        </authorList>
    </citation>
    <scope>NUCLEOTIDE SEQUENCE [LARGE SCALE GENOMIC DNA]</scope>
    <source>
        <strain evidence="7">ATCC 27210 / DSM 20455 / JCM 14654 / NCDO 2250 / 7</strain>
    </source>
</reference>
<evidence type="ECO:0000256" key="1">
    <source>
        <dbReference type="ARBA" id="ARBA00008668"/>
    </source>
</evidence>
<evidence type="ECO:0000313" key="7">
    <source>
        <dbReference type="Proteomes" id="UP000006919"/>
    </source>
</evidence>
<dbReference type="CDD" id="cd00063">
    <property type="entry name" value="FN3"/>
    <property type="match status" value="1"/>
</dbReference>
<accession>E6UEI8</accession>
<dbReference type="EMBL" id="CP002403">
    <property type="protein sequence ID" value="ADU20943.1"/>
    <property type="molecule type" value="Genomic_DNA"/>
</dbReference>
<evidence type="ECO:0000256" key="4">
    <source>
        <dbReference type="SAM" id="SignalP"/>
    </source>
</evidence>
<dbReference type="PANTHER" id="PTHR43695:SF1">
    <property type="entry name" value="RHAMNOGALACTURONAN ACETYLESTERASE"/>
    <property type="match status" value="1"/>
</dbReference>
<dbReference type="SUPFAM" id="SSF49265">
    <property type="entry name" value="Fibronectin type III"/>
    <property type="match status" value="1"/>
</dbReference>
<dbReference type="Gene3D" id="2.60.40.10">
    <property type="entry name" value="Immunoglobulins"/>
    <property type="match status" value="2"/>
</dbReference>
<dbReference type="KEGG" id="ral:Rumal_0388"/>
<gene>
    <name evidence="6" type="ordered locus">Rumal_0388</name>
</gene>
<comment type="similarity">
    <text evidence="1">Belongs to the 'GDSL' lipolytic enzyme family.</text>
</comment>
<evidence type="ECO:0000313" key="6">
    <source>
        <dbReference type="EMBL" id="ADU20943.1"/>
    </source>
</evidence>
<dbReference type="InterPro" id="IPR036514">
    <property type="entry name" value="SGNH_hydro_sf"/>
</dbReference>
<keyword evidence="4" id="KW-0732">Signal</keyword>
<dbReference type="STRING" id="697329.Rumal_0388"/>
<feature type="domain" description="Fibronectin type-III" evidence="5">
    <location>
        <begin position="475"/>
        <end position="548"/>
    </location>
</feature>
<feature type="compositionally biased region" description="Basic and acidic residues" evidence="3">
    <location>
        <begin position="118"/>
        <end position="130"/>
    </location>
</feature>
<dbReference type="HOGENOM" id="CLU_318287_0_0_9"/>
<dbReference type="AlphaFoldDB" id="E6UEI8"/>
<dbReference type="RefSeq" id="WP_013497135.1">
    <property type="nucleotide sequence ID" value="NC_014833.1"/>
</dbReference>
<dbReference type="InterPro" id="IPR013783">
    <property type="entry name" value="Ig-like_fold"/>
</dbReference>
<dbReference type="PANTHER" id="PTHR43695">
    <property type="entry name" value="PUTATIVE (AFU_ORTHOLOGUE AFUA_2G17250)-RELATED"/>
    <property type="match status" value="1"/>
</dbReference>
<organism evidence="6 7">
    <name type="scientific">Ruminococcus albus (strain ATCC 27210 / DSM 20455 / JCM 14654 / NCDO 2250 / 7)</name>
    <dbReference type="NCBI Taxonomy" id="697329"/>
    <lineage>
        <taxon>Bacteria</taxon>
        <taxon>Bacillati</taxon>
        <taxon>Bacillota</taxon>
        <taxon>Clostridia</taxon>
        <taxon>Eubacteriales</taxon>
        <taxon>Oscillospiraceae</taxon>
        <taxon>Ruminococcus</taxon>
    </lineage>
</organism>
<dbReference type="SMART" id="SM00060">
    <property type="entry name" value="FN3"/>
    <property type="match status" value="2"/>
</dbReference>
<dbReference type="SUPFAM" id="SSF52266">
    <property type="entry name" value="SGNH hydrolase"/>
    <property type="match status" value="1"/>
</dbReference>
<feature type="compositionally biased region" description="Acidic residues" evidence="3">
    <location>
        <begin position="78"/>
        <end position="108"/>
    </location>
</feature>
<dbReference type="GO" id="GO:0016787">
    <property type="term" value="F:hydrolase activity"/>
    <property type="evidence" value="ECO:0007669"/>
    <property type="project" value="UniProtKB-KW"/>
</dbReference>
<dbReference type="Pfam" id="PF13472">
    <property type="entry name" value="Lipase_GDSL_2"/>
    <property type="match status" value="1"/>
</dbReference>
<dbReference type="eggNOG" id="COG2755">
    <property type="taxonomic scope" value="Bacteria"/>
</dbReference>
<evidence type="ECO:0000256" key="2">
    <source>
        <dbReference type="ARBA" id="ARBA00022801"/>
    </source>
</evidence>
<evidence type="ECO:0000256" key="3">
    <source>
        <dbReference type="SAM" id="MobiDB-lite"/>
    </source>
</evidence>
<keyword evidence="2" id="KW-0378">Hydrolase</keyword>
<feature type="signal peptide" evidence="4">
    <location>
        <begin position="1"/>
        <end position="26"/>
    </location>
</feature>
<dbReference type="InterPro" id="IPR036116">
    <property type="entry name" value="FN3_sf"/>
</dbReference>
<dbReference type="Proteomes" id="UP000006919">
    <property type="component" value="Chromosome"/>
</dbReference>
<dbReference type="InterPro" id="IPR013830">
    <property type="entry name" value="SGNH_hydro"/>
</dbReference>
<feature type="compositionally biased region" description="Acidic residues" evidence="3">
    <location>
        <begin position="53"/>
        <end position="69"/>
    </location>
</feature>
<feature type="domain" description="Fibronectin type-III" evidence="5">
    <location>
        <begin position="565"/>
        <end position="642"/>
    </location>
</feature>
<dbReference type="InterPro" id="IPR037459">
    <property type="entry name" value="RhgT-like"/>
</dbReference>
<proteinExistence type="inferred from homology"/>
<name>E6UEI8_RUMA7</name>
<protein>
    <submittedName>
        <fullName evidence="6">Lipolytic protein G-D-S-L family</fullName>
    </submittedName>
</protein>
<feature type="region of interest" description="Disordered" evidence="3">
    <location>
        <begin position="41"/>
        <end position="136"/>
    </location>
</feature>
<sequence length="914" mass="101771">MEEMRIYFRKIIAGMMALLLTAPANPGGFTSSGSTIPVNAEEADADRSGIYGDDLDDDLTTDAADDITTDTETSGGEDSQEDATTQEEDDIVPDDTDDQNVVDDETTSADDQITTDSQDAHEYESDEPKNAENTVVVPKDENGSEAELCFIKISSAEGVLDKIDEISPEEAQSWLAANIDTITAIAPAYNGRRDFFFKYNDTYYYASLGPDRFESRYIGGDDFYWAVLSADKVESSIAKYIKRMDHVFIWKNPAATYTKIDAHEATCTESGNTEYYIGSDNKYYKLEDGVYKEIAENSWTVDALGHSYFAPVWTWIDDVNISAKFVCKNCGDVVVFDTQATKKIESEPTYTHDGKVEYNARVVFNGKGYSYTKYVNIPMLRLSYVEASDPTCTEAGNIEYWYDADNDKYFADENGENEITKANTVIKAAGHTAGSEVVENKVEPTYFHDGSYDKVVYCSKCGEEISREHITITKPKYTAPALKYAKGENAVKLSWDAVEGAEKYGIAGYVSGRWLLLYDCDDTSFILNGLTEGTQYWVSVITMSEGKWVTDFSNAIVVTPQSTAGKYPILKSVEHNEPTHQFKLTWTAVKGAQQYGIGVYLKGKWKVITQDIPGDRTSYISPKLTAGKTYTLVIVAKVDGKWVLNNLNARSFTVTVQPEAPLVAGAYESDDFVFSGNVFIVGDSTVCEYKPESTAAKGSCGWGMKLAQQFEGVKVTNLARAGRSSRSFMNDPEYTRMCDSIGKGDYLFIQFGHNDERTAEPNHAAYPYLDFSTLDNEGKNDNGQYSYEWILLNKYVRVAQAKGAKPVLVTPITRRHKDGRPDFEGHVNYADAIVKLGKKYNIPVIDMTTKTKDLYYELYSKGGAEATAEMHCYLDESRTAIDNTHLSVKGSEIIADMIADETKTLELKISERLK</sequence>